<dbReference type="InterPro" id="IPR050626">
    <property type="entry name" value="Peptidase_M16"/>
</dbReference>
<dbReference type="Pfam" id="PF00675">
    <property type="entry name" value="Peptidase_M16"/>
    <property type="match status" value="1"/>
</dbReference>
<name>A0A1F6TFJ1_9PROT</name>
<feature type="domain" description="Peptidase M16 N-terminal" evidence="10">
    <location>
        <begin position="35"/>
        <end position="180"/>
    </location>
</feature>
<keyword evidence="6" id="KW-0862">Zinc</keyword>
<evidence type="ECO:0000313" key="12">
    <source>
        <dbReference type="EMBL" id="OGI43862.1"/>
    </source>
</evidence>
<evidence type="ECO:0000256" key="2">
    <source>
        <dbReference type="ARBA" id="ARBA00007261"/>
    </source>
</evidence>
<keyword evidence="4" id="KW-0479">Metal-binding</keyword>
<comment type="caution">
    <text evidence="12">The sequence shown here is derived from an EMBL/GenBank/DDBJ whole genome shotgun (WGS) entry which is preliminary data.</text>
</comment>
<dbReference type="Gene3D" id="3.30.830.10">
    <property type="entry name" value="Metalloenzyme, LuxS/M16 peptidase-like"/>
    <property type="match status" value="2"/>
</dbReference>
<dbReference type="PANTHER" id="PTHR43690:SF17">
    <property type="entry name" value="PROTEIN YHJJ"/>
    <property type="match status" value="1"/>
</dbReference>
<dbReference type="PANTHER" id="PTHR43690">
    <property type="entry name" value="NARDILYSIN"/>
    <property type="match status" value="1"/>
</dbReference>
<evidence type="ECO:0000256" key="6">
    <source>
        <dbReference type="ARBA" id="ARBA00022833"/>
    </source>
</evidence>
<feature type="domain" description="Peptidase M16 C-terminal" evidence="11">
    <location>
        <begin position="188"/>
        <end position="369"/>
    </location>
</feature>
<dbReference type="PROSITE" id="PS00143">
    <property type="entry name" value="INSULINASE"/>
    <property type="match status" value="1"/>
</dbReference>
<evidence type="ECO:0000256" key="1">
    <source>
        <dbReference type="ARBA" id="ARBA00001947"/>
    </source>
</evidence>
<dbReference type="GO" id="GO:0046872">
    <property type="term" value="F:metal ion binding"/>
    <property type="evidence" value="ECO:0007669"/>
    <property type="project" value="UniProtKB-KW"/>
</dbReference>
<evidence type="ECO:0000259" key="11">
    <source>
        <dbReference type="Pfam" id="PF05193"/>
    </source>
</evidence>
<protein>
    <submittedName>
        <fullName evidence="12">Peptidase M16</fullName>
    </submittedName>
</protein>
<keyword evidence="3" id="KW-0645">Protease</keyword>
<dbReference type="Pfam" id="PF05193">
    <property type="entry name" value="Peptidase_M16_C"/>
    <property type="match status" value="1"/>
</dbReference>
<dbReference type="AlphaFoldDB" id="A0A1F6TFJ1"/>
<keyword evidence="5" id="KW-0378">Hydrolase</keyword>
<dbReference type="EMBL" id="MFST01000097">
    <property type="protein sequence ID" value="OGI43862.1"/>
    <property type="molecule type" value="Genomic_DNA"/>
</dbReference>
<evidence type="ECO:0000256" key="7">
    <source>
        <dbReference type="ARBA" id="ARBA00023049"/>
    </source>
</evidence>
<keyword evidence="7" id="KW-0482">Metalloprotease</keyword>
<evidence type="ECO:0000256" key="9">
    <source>
        <dbReference type="SAM" id="SignalP"/>
    </source>
</evidence>
<evidence type="ECO:0000256" key="3">
    <source>
        <dbReference type="ARBA" id="ARBA00022670"/>
    </source>
</evidence>
<dbReference type="SUPFAM" id="SSF63411">
    <property type="entry name" value="LuxS/MPP-like metallohydrolase"/>
    <property type="match status" value="2"/>
</dbReference>
<reference evidence="12 13" key="1">
    <citation type="journal article" date="2016" name="Nat. Commun.">
        <title>Thousands of microbial genomes shed light on interconnected biogeochemical processes in an aquifer system.</title>
        <authorList>
            <person name="Anantharaman K."/>
            <person name="Brown C.T."/>
            <person name="Hug L.A."/>
            <person name="Sharon I."/>
            <person name="Castelle C.J."/>
            <person name="Probst A.J."/>
            <person name="Thomas B.C."/>
            <person name="Singh A."/>
            <person name="Wilkins M.J."/>
            <person name="Karaoz U."/>
            <person name="Brodie E.L."/>
            <person name="Williams K.H."/>
            <person name="Hubbard S.S."/>
            <person name="Banfield J.F."/>
        </authorList>
    </citation>
    <scope>NUCLEOTIDE SEQUENCE [LARGE SCALE GENOMIC DNA]</scope>
</reference>
<evidence type="ECO:0000256" key="5">
    <source>
        <dbReference type="ARBA" id="ARBA00022801"/>
    </source>
</evidence>
<dbReference type="GO" id="GO:0006508">
    <property type="term" value="P:proteolysis"/>
    <property type="evidence" value="ECO:0007669"/>
    <property type="project" value="UniProtKB-KW"/>
</dbReference>
<feature type="chain" id="PRO_5009225477" evidence="9">
    <location>
        <begin position="27"/>
        <end position="454"/>
    </location>
</feature>
<evidence type="ECO:0000256" key="8">
    <source>
        <dbReference type="RuleBase" id="RU004447"/>
    </source>
</evidence>
<keyword evidence="9" id="KW-0732">Signal</keyword>
<proteinExistence type="inferred from homology"/>
<feature type="signal peptide" evidence="9">
    <location>
        <begin position="1"/>
        <end position="26"/>
    </location>
</feature>
<evidence type="ECO:0000256" key="4">
    <source>
        <dbReference type="ARBA" id="ARBA00022723"/>
    </source>
</evidence>
<comment type="cofactor">
    <cofactor evidence="1">
        <name>Zn(2+)</name>
        <dbReference type="ChEBI" id="CHEBI:29105"/>
    </cofactor>
</comment>
<dbReference type="InterPro" id="IPR007863">
    <property type="entry name" value="Peptidase_M16_C"/>
</dbReference>
<comment type="similarity">
    <text evidence="2 8">Belongs to the peptidase M16 family.</text>
</comment>
<accession>A0A1F6TFJ1</accession>
<dbReference type="InterPro" id="IPR011249">
    <property type="entry name" value="Metalloenz_LuxS/M16"/>
</dbReference>
<dbReference type="GO" id="GO:0004222">
    <property type="term" value="F:metalloendopeptidase activity"/>
    <property type="evidence" value="ECO:0007669"/>
    <property type="project" value="InterPro"/>
</dbReference>
<dbReference type="InterPro" id="IPR001431">
    <property type="entry name" value="Pept_M16_Zn_BS"/>
</dbReference>
<organism evidence="12 13">
    <name type="scientific">Candidatus Muproteobacteria bacterium RBG_16_65_31</name>
    <dbReference type="NCBI Taxonomy" id="1817759"/>
    <lineage>
        <taxon>Bacteria</taxon>
        <taxon>Pseudomonadati</taxon>
        <taxon>Pseudomonadota</taxon>
        <taxon>Candidatus Muproteobacteria</taxon>
    </lineage>
</organism>
<dbReference type="Proteomes" id="UP000179344">
    <property type="component" value="Unassembled WGS sequence"/>
</dbReference>
<sequence>MAGLFHSRVKIALLALLLGGCGQVHEATLKNGLRVVVMEDQRAPTVVSQVWYKVGSQDEPEGLTGVAHVLEHMMFKGTQRLKPNEFSRIIAEHGGRENAFTGSDYTAYFQQLEKSRLPISFELEADRMLNLALKEEEFRKEIRVVMEERRLRTEDQPEALLAEKFMATAYQVHPYKHPIIGWMRDLEKMTVADVRAWYRRWYAPNNATVVVVGDVKAAEVFDLAEKYFGPIPARPIERVVAPAEPRQEQARRVRVAAPAEVPHLVLGYHAPVLTRADDWEPYALSVLAGVLDGGQSARFARELVRGQKIAAGVDTDYSSIGRSPTLITFDGTPAQGRTIEELERAIRAQVERVKNEPVGADELRRVKAQVAAADVYGRDSVFYQAMRLGMLETVGLDRRLLDEYVERINAVTAEQVREVARKYLVDTNLTTAVLDPLPINKRGGHAPAAVTHGR</sequence>
<evidence type="ECO:0000259" key="10">
    <source>
        <dbReference type="Pfam" id="PF00675"/>
    </source>
</evidence>
<evidence type="ECO:0000313" key="13">
    <source>
        <dbReference type="Proteomes" id="UP000179344"/>
    </source>
</evidence>
<gene>
    <name evidence="12" type="ORF">A2V92_01980</name>
</gene>
<dbReference type="InterPro" id="IPR011765">
    <property type="entry name" value="Pept_M16_N"/>
</dbReference>